<evidence type="ECO:0000256" key="2">
    <source>
        <dbReference type="ARBA" id="ARBA00022670"/>
    </source>
</evidence>
<evidence type="ECO:0000259" key="8">
    <source>
        <dbReference type="PROSITE" id="PS51935"/>
    </source>
</evidence>
<dbReference type="PANTHER" id="PTHR47359">
    <property type="entry name" value="PEPTIDOGLYCAN DL-ENDOPEPTIDASE CWLO"/>
    <property type="match status" value="1"/>
</dbReference>
<dbReference type="InterPro" id="IPR000064">
    <property type="entry name" value="NLP_P60_dom"/>
</dbReference>
<feature type="chain" id="PRO_5039054491" evidence="7">
    <location>
        <begin position="25"/>
        <end position="417"/>
    </location>
</feature>
<comment type="similarity">
    <text evidence="1">Belongs to the peptidase C40 family.</text>
</comment>
<keyword evidence="10" id="KW-1185">Reference proteome</keyword>
<comment type="caution">
    <text evidence="9">The sequence shown here is derived from an EMBL/GenBank/DDBJ whole genome shotgun (WGS) entry which is preliminary data.</text>
</comment>
<proteinExistence type="inferred from homology"/>
<evidence type="ECO:0000256" key="6">
    <source>
        <dbReference type="SAM" id="MobiDB-lite"/>
    </source>
</evidence>
<evidence type="ECO:0000256" key="7">
    <source>
        <dbReference type="SAM" id="SignalP"/>
    </source>
</evidence>
<feature type="coiled-coil region" evidence="5">
    <location>
        <begin position="34"/>
        <end position="68"/>
    </location>
</feature>
<dbReference type="GO" id="GO:0006508">
    <property type="term" value="P:proteolysis"/>
    <property type="evidence" value="ECO:0007669"/>
    <property type="project" value="UniProtKB-KW"/>
</dbReference>
<keyword evidence="2" id="KW-0645">Protease</keyword>
<feature type="compositionally biased region" description="Basic and acidic residues" evidence="6">
    <location>
        <begin position="271"/>
        <end position="282"/>
    </location>
</feature>
<dbReference type="AlphaFoldDB" id="A0A1R1SPF8"/>
<dbReference type="InterPro" id="IPR051794">
    <property type="entry name" value="PG_Endopeptidase_C40"/>
</dbReference>
<feature type="compositionally biased region" description="Low complexity" evidence="6">
    <location>
        <begin position="283"/>
        <end position="301"/>
    </location>
</feature>
<feature type="compositionally biased region" description="Low complexity" evidence="6">
    <location>
        <begin position="221"/>
        <end position="234"/>
    </location>
</feature>
<dbReference type="InterPro" id="IPR038765">
    <property type="entry name" value="Papain-like_cys_pep_sf"/>
</dbReference>
<dbReference type="Pfam" id="PF00877">
    <property type="entry name" value="NLPC_P60"/>
    <property type="match status" value="1"/>
</dbReference>
<keyword evidence="7" id="KW-0732">Signal</keyword>
<dbReference type="PANTHER" id="PTHR47359:SF3">
    <property type="entry name" value="NLP_P60 DOMAIN-CONTAINING PROTEIN-RELATED"/>
    <property type="match status" value="1"/>
</dbReference>
<evidence type="ECO:0000313" key="10">
    <source>
        <dbReference type="Proteomes" id="UP000186168"/>
    </source>
</evidence>
<protein>
    <submittedName>
        <fullName evidence="9">NLP/P60 family secreted protein</fullName>
    </submittedName>
</protein>
<evidence type="ECO:0000256" key="3">
    <source>
        <dbReference type="ARBA" id="ARBA00022801"/>
    </source>
</evidence>
<dbReference type="EMBL" id="ASQP01000100">
    <property type="protein sequence ID" value="OMI40205.1"/>
    <property type="molecule type" value="Genomic_DNA"/>
</dbReference>
<dbReference type="SUPFAM" id="SSF54001">
    <property type="entry name" value="Cysteine proteinases"/>
    <property type="match status" value="1"/>
</dbReference>
<feature type="signal peptide" evidence="7">
    <location>
        <begin position="1"/>
        <end position="24"/>
    </location>
</feature>
<accession>A0A1R1SPF8</accession>
<dbReference type="PROSITE" id="PS51935">
    <property type="entry name" value="NLPC_P60"/>
    <property type="match status" value="1"/>
</dbReference>
<evidence type="ECO:0000256" key="5">
    <source>
        <dbReference type="SAM" id="Coils"/>
    </source>
</evidence>
<sequence length="417" mass="45035">MGSVCAVALTAAAALATPVPSAPAAAAPPAERSVAELLTQLKTLYRKAEESTEEYNATEEKLRRQRARTRALTVALARTRGRLAISHDDAGRLAREQYQDRTPLSSYSFLLALLAPSPDQAAEQSRELSRAADRQAIVVERLTRGEAYAEGLAKRARAALRKQLALAMKRKKQRDKVEKRLTAIERTLASLSRRQLRAIEERERRDTEKAQRDLLASGALDPPAARAHAGPDAATDSDHGTGGEGPSPEARDTSAPDPEATGTGTAEPEEPEHVSPRPKEPTPRTTAAPHRAPRRPLASAAAGQRALRYAMNQIGKPYVWGAEGPGSFDCSGLTSQAWAHAGRPIPRTSQEQWRRLPHVKLNRLRPGDLVVYFKGASHVAIYAGNGMVVQAPRPGTRVKLSPLASNPLRGAVRPTKG</sequence>
<organism evidence="9 10">
    <name type="scientific">Streptomyces sparsogenes DSM 40356</name>
    <dbReference type="NCBI Taxonomy" id="1331668"/>
    <lineage>
        <taxon>Bacteria</taxon>
        <taxon>Bacillati</taxon>
        <taxon>Actinomycetota</taxon>
        <taxon>Actinomycetes</taxon>
        <taxon>Kitasatosporales</taxon>
        <taxon>Streptomycetaceae</taxon>
        <taxon>Streptomyces</taxon>
    </lineage>
</organism>
<keyword evidence="5" id="KW-0175">Coiled coil</keyword>
<reference evidence="9 10" key="1">
    <citation type="submission" date="2013-05" db="EMBL/GenBank/DDBJ databases">
        <title>Genome sequence of Streptomyces sparsogenes DSM 40356.</title>
        <authorList>
            <person name="Coyne S."/>
            <person name="Seebeck F.P."/>
        </authorList>
    </citation>
    <scope>NUCLEOTIDE SEQUENCE [LARGE SCALE GENOMIC DNA]</scope>
    <source>
        <strain evidence="9 10">DSM 40356</strain>
    </source>
</reference>
<gene>
    <name evidence="9" type="ORF">SPAR_07022</name>
</gene>
<dbReference type="GO" id="GO:0008234">
    <property type="term" value="F:cysteine-type peptidase activity"/>
    <property type="evidence" value="ECO:0007669"/>
    <property type="project" value="UniProtKB-KW"/>
</dbReference>
<evidence type="ECO:0000256" key="1">
    <source>
        <dbReference type="ARBA" id="ARBA00007074"/>
    </source>
</evidence>
<dbReference type="Gene3D" id="3.90.1720.10">
    <property type="entry name" value="endopeptidase domain like (from Nostoc punctiforme)"/>
    <property type="match status" value="1"/>
</dbReference>
<feature type="region of interest" description="Disordered" evidence="6">
    <location>
        <begin position="216"/>
        <end position="301"/>
    </location>
</feature>
<evidence type="ECO:0000313" key="9">
    <source>
        <dbReference type="EMBL" id="OMI40205.1"/>
    </source>
</evidence>
<keyword evidence="4" id="KW-0788">Thiol protease</keyword>
<evidence type="ECO:0000256" key="4">
    <source>
        <dbReference type="ARBA" id="ARBA00022807"/>
    </source>
</evidence>
<feature type="domain" description="NlpC/P60" evidence="8">
    <location>
        <begin position="300"/>
        <end position="417"/>
    </location>
</feature>
<dbReference type="Proteomes" id="UP000186168">
    <property type="component" value="Unassembled WGS sequence"/>
</dbReference>
<name>A0A1R1SPF8_9ACTN</name>
<keyword evidence="3" id="KW-0378">Hydrolase</keyword>